<dbReference type="GO" id="GO:0003723">
    <property type="term" value="F:RNA binding"/>
    <property type="evidence" value="ECO:0007669"/>
    <property type="project" value="UniProtKB-KW"/>
</dbReference>
<sequence length="225" mass="25449">MNFSFEESNLQSTFVFNEFQDRFWNDYGSYISDDDVQKFLNNSLRLKEAVKKAGIVSVNLKKGDKSKTLLFKKGSGQANDRNLLDTDMTVKRFGAIMAVKALQINRQKKKDFLTSPVGIALGIPAEKIHWHLAAHPGAYMAVDEFKYYPYLIELHKAKKSETKDYLAPAARQQFEGSTVIEYVMSRRSAIVQEFEDESKTWKGKAAGGKIGGLIDECLKAFKISI</sequence>
<evidence type="ECO:0000256" key="8">
    <source>
        <dbReference type="ARBA" id="ARBA00033344"/>
    </source>
</evidence>
<dbReference type="EMBL" id="KF601562">
    <property type="protein sequence ID" value="AIL53815.1"/>
    <property type="molecule type" value="Viral_cRNA"/>
</dbReference>
<dbReference type="Gene3D" id="1.10.472.180">
    <property type="entry name" value="Bunyavirus nucleocapsid (N) protein, C-terminal domain"/>
    <property type="match status" value="1"/>
</dbReference>
<evidence type="ECO:0000256" key="4">
    <source>
        <dbReference type="ARBA" id="ARBA00022844"/>
    </source>
</evidence>
<keyword evidence="5" id="KW-0694">RNA-binding</keyword>
<evidence type="ECO:0000256" key="6">
    <source>
        <dbReference type="ARBA" id="ARBA00023086"/>
    </source>
</evidence>
<evidence type="ECO:0000256" key="2">
    <source>
        <dbReference type="ARBA" id="ARBA00006516"/>
    </source>
</evidence>
<dbReference type="GO" id="GO:1990904">
    <property type="term" value="C:ribonucleoprotein complex"/>
    <property type="evidence" value="ECO:0007669"/>
    <property type="project" value="UniProtKB-KW"/>
</dbReference>
<dbReference type="GO" id="GO:0019013">
    <property type="term" value="C:viral nucleocapsid"/>
    <property type="evidence" value="ECO:0007669"/>
    <property type="project" value="UniProtKB-KW"/>
</dbReference>
<dbReference type="InterPro" id="IPR043011">
    <property type="entry name" value="Bunya_nucleocap_C"/>
</dbReference>
<evidence type="ECO:0000256" key="7">
    <source>
        <dbReference type="ARBA" id="ARBA00023274"/>
    </source>
</evidence>
<proteinExistence type="inferred from homology"/>
<keyword evidence="7" id="KW-0687">Ribonucleoprotein</keyword>
<comment type="subcellular location">
    <subcellularLocation>
        <location evidence="1">Virion</location>
    </subcellularLocation>
</comment>
<evidence type="ECO:0000256" key="5">
    <source>
        <dbReference type="ARBA" id="ARBA00022884"/>
    </source>
</evidence>
<protein>
    <recommendedName>
        <fullName evidence="3">Nucleoprotein</fullName>
    </recommendedName>
    <alternativeName>
        <fullName evidence="8">Nucleocapsid protein</fullName>
    </alternativeName>
</protein>
<accession>A0A0K0KQR9</accession>
<comment type="similarity">
    <text evidence="2">Belongs to the orthobunyavirus nucleocapsid protein family.</text>
</comment>
<name>A0A0K0KQR9_9VIRU</name>
<dbReference type="InterPro" id="IPR043012">
    <property type="entry name" value="Bunya_nucleocap_N"/>
</dbReference>
<dbReference type="Pfam" id="PF00952">
    <property type="entry name" value="Bunya_nucleocap"/>
    <property type="match status" value="1"/>
</dbReference>
<evidence type="ECO:0000256" key="1">
    <source>
        <dbReference type="ARBA" id="ARBA00004328"/>
    </source>
</evidence>
<dbReference type="Gene3D" id="1.20.142.20">
    <property type="match status" value="1"/>
</dbReference>
<organism evidence="9">
    <name type="scientific">Akhtuba virus</name>
    <dbReference type="NCBI Taxonomy" id="1539747"/>
    <lineage>
        <taxon>Viruses</taxon>
        <taxon>Riboviria</taxon>
        <taxon>Orthornavirae</taxon>
        <taxon>Negarnaviricota</taxon>
        <taxon>Polyploviricotina</taxon>
        <taxon>Bunyaviricetes</taxon>
        <taxon>Elliovirales</taxon>
        <taxon>Peribunyaviridae</taxon>
    </lineage>
</organism>
<reference evidence="9" key="1">
    <citation type="submission" date="2013-08" db="EMBL/GenBank/DDBJ databases">
        <title>cDNA cloning of odorant receptor co-receptor and quantitative analysis of its expression in the angoumois grain moth, Sitotroga cerealella (Olivier).</title>
        <authorList>
            <person name="Ma M."/>
            <person name="Yang F.L."/>
        </authorList>
    </citation>
    <scope>NUCLEOTIDE SEQUENCE</scope>
    <source>
        <strain evidence="9">913</strain>
    </source>
</reference>
<evidence type="ECO:0000313" key="9">
    <source>
        <dbReference type="EMBL" id="AIL53815.1"/>
    </source>
</evidence>
<keyword evidence="6 9" id="KW-0543">Viral nucleoprotein</keyword>
<evidence type="ECO:0000256" key="3">
    <source>
        <dbReference type="ARBA" id="ARBA00014389"/>
    </source>
</evidence>
<keyword evidence="4" id="KW-0946">Virion</keyword>
<dbReference type="InterPro" id="IPR001784">
    <property type="entry name" value="Bunya_nucleocap"/>
</dbReference>